<name>A0AAT9LII1_9FIRM</name>
<dbReference type="Gene3D" id="3.20.20.440">
    <property type="entry name" value="D-Lysine 5,6-aminomutase alpha subunit"/>
    <property type="match status" value="1"/>
</dbReference>
<organism evidence="2">
    <name type="scientific">Candidatus Fermentithermobacillus carboniphilus</name>
    <dbReference type="NCBI Taxonomy" id="3085328"/>
    <lineage>
        <taxon>Bacteria</taxon>
        <taxon>Bacillati</taxon>
        <taxon>Bacillota</taxon>
        <taxon>Candidatus Fermentithermobacillia</taxon>
        <taxon>Candidatus Fermentithermobacillales</taxon>
        <taxon>Candidatus Fermentithermobacillaceae</taxon>
        <taxon>Candidatus Fermentithermobacillus</taxon>
    </lineage>
</organism>
<dbReference type="SUPFAM" id="SSF51703">
    <property type="entry name" value="Cobalamin (vitamin B12)-dependent enzymes"/>
    <property type="match status" value="1"/>
</dbReference>
<sequence length="505" mass="56664">MASSVSSRVNQELGPFSTVAIERTVARFFGIDGVAKDDVPLPNVVVEHLKSQGRLEDGVALHLANACLYYGESPQEIAEKIALGKISLSQVPWQGREACQEKAFELVGVSLEKIREKRREREVLLESLPVKERPWLYVICATGNIYEDIIQAKMAASQGADVIAVIRSTGQSLLDYVPYGPTTEGYGGTYATQENFRLMRKALDEESEKLGRYVRLVNYCSGLCMPEIAFMGAVERLDMMLNDAMYGILFRDINMERTLVDQRFSRMINAYAGIIINTGEDNYLTTVDAFNAGPAVLASQFINYHFAKKAGLPDEYIGLGHAFQIDPRIEDSLTYEIAMALLVREIFGDCPVKYMPPTVHKSGDIFFAHVLDTCFNMVSVLTGQSIHLVGMLTEAIHTPLLQDRYLSISAARYMRTAARHLAENFFLEKDCLIQRRASEILDRTEKLLGEVSRKGLFQAIEEGTFAGVKRQRTGGKGREGVFRKSQWYFNPVEDLLVKELFRNEA</sequence>
<evidence type="ECO:0000313" key="2">
    <source>
        <dbReference type="EMBL" id="QUL99630.1"/>
    </source>
</evidence>
<protein>
    <submittedName>
        <fullName evidence="2">Lysine 5,6-aminomutase subunit alpha</fullName>
    </submittedName>
</protein>
<dbReference type="GO" id="GO:0003824">
    <property type="term" value="F:catalytic activity"/>
    <property type="evidence" value="ECO:0007669"/>
    <property type="project" value="InterPro"/>
</dbReference>
<reference evidence="2" key="2">
    <citation type="journal article" date="2023" name="Biology">
        <title>Prokaryotic Life Associated with Coal-Fire Gas Vents Revealed by Metagenomics.</title>
        <authorList>
            <person name="Kadnikov V.V."/>
            <person name="Mardanov A.V."/>
            <person name="Beletsky A.V."/>
            <person name="Karnachuk O.V."/>
            <person name="Ravin N.V."/>
        </authorList>
    </citation>
    <scope>NUCLEOTIDE SEQUENCE</scope>
    <source>
        <strain evidence="2">Bu02</strain>
    </source>
</reference>
<dbReference type="InterPro" id="IPR015130">
    <property type="entry name" value="Lys-AminoMut_A"/>
</dbReference>
<feature type="domain" description="D-Lysine 5,6-aminomutase alpha subunit" evidence="1">
    <location>
        <begin position="2"/>
        <end position="495"/>
    </location>
</feature>
<gene>
    <name evidence="2" type="ORF">IMF26_07320</name>
</gene>
<accession>A0AAT9LII1</accession>
<proteinExistence type="predicted"/>
<dbReference type="InterPro" id="IPR037086">
    <property type="entry name" value="Lys-AminoMut_asu_sf"/>
</dbReference>
<reference evidence="2" key="1">
    <citation type="submission" date="2020-10" db="EMBL/GenBank/DDBJ databases">
        <authorList>
            <person name="Kadnikov V."/>
            <person name="Beletsky A.V."/>
            <person name="Mardanov A.V."/>
            <person name="Karnachuk O.V."/>
            <person name="Ravin N.V."/>
        </authorList>
    </citation>
    <scope>NUCLEOTIDE SEQUENCE</scope>
    <source>
        <strain evidence="2">Bu02</strain>
    </source>
</reference>
<dbReference type="KEGG" id="fcz:IMF26_07320"/>
<evidence type="ECO:0000259" key="1">
    <source>
        <dbReference type="Pfam" id="PF09043"/>
    </source>
</evidence>
<dbReference type="AlphaFoldDB" id="A0AAT9LII1"/>
<dbReference type="InterPro" id="IPR016176">
    <property type="entry name" value="Cbl-dep_enz_cat"/>
</dbReference>
<dbReference type="Pfam" id="PF09043">
    <property type="entry name" value="Lys-AminoMut_A"/>
    <property type="match status" value="1"/>
</dbReference>
<dbReference type="GO" id="GO:0031419">
    <property type="term" value="F:cobalamin binding"/>
    <property type="evidence" value="ECO:0007669"/>
    <property type="project" value="InterPro"/>
</dbReference>
<dbReference type="EMBL" id="CP062796">
    <property type="protein sequence ID" value="QUL99630.1"/>
    <property type="molecule type" value="Genomic_DNA"/>
</dbReference>